<feature type="transmembrane region" description="Helical" evidence="7">
    <location>
        <begin position="124"/>
        <end position="145"/>
    </location>
</feature>
<keyword evidence="8" id="KW-1185">Reference proteome</keyword>
<feature type="compositionally biased region" description="Basic and acidic residues" evidence="6">
    <location>
        <begin position="52"/>
        <end position="64"/>
    </location>
</feature>
<dbReference type="Pfam" id="PF05915">
    <property type="entry name" value="TMEM_230_134"/>
    <property type="match status" value="1"/>
</dbReference>
<evidence type="ECO:0000256" key="5">
    <source>
        <dbReference type="ARBA" id="ARBA00023136"/>
    </source>
</evidence>
<keyword evidence="5 7" id="KW-0472">Membrane</keyword>
<dbReference type="RefSeq" id="XP_032823624.1">
    <property type="nucleotide sequence ID" value="XM_032967733.1"/>
</dbReference>
<dbReference type="GeneID" id="116950178"/>
<evidence type="ECO:0000313" key="9">
    <source>
        <dbReference type="RefSeq" id="XP_032823624.1"/>
    </source>
</evidence>
<comment type="similarity">
    <text evidence="2">Belongs to the TMEM134/TMEM230 family.</text>
</comment>
<evidence type="ECO:0000256" key="4">
    <source>
        <dbReference type="ARBA" id="ARBA00022989"/>
    </source>
</evidence>
<sequence length="196" mass="21695">MAEQPGSFTIDDAFEISLEEKEATTPRFGSLKFERKGNLSRTSGQAAGADDVGPRESGHKYRNLEDDEDEVRTNGAMPGDLRIRPPSRQSSELSFSTVSNTTQLSYRSCLSWTRHPLILKNRKVVIASFVFLIVGIALIITGIALEVNPNAGVSSAIFFVPGFLLFIPGVYHVIFIVCAVKGKKGFRFFNLPYFEK</sequence>
<evidence type="ECO:0000256" key="6">
    <source>
        <dbReference type="SAM" id="MobiDB-lite"/>
    </source>
</evidence>
<dbReference type="InterPro" id="IPR039714">
    <property type="entry name" value="TMEM134"/>
</dbReference>
<keyword evidence="3 7" id="KW-0812">Transmembrane</keyword>
<dbReference type="PANTHER" id="PTHR13558">
    <property type="entry name" value="TRANSMEMBRANE PROTEIN 134"/>
    <property type="match status" value="1"/>
</dbReference>
<proteinExistence type="inferred from homology"/>
<evidence type="ECO:0000256" key="7">
    <source>
        <dbReference type="SAM" id="Phobius"/>
    </source>
</evidence>
<dbReference type="Proteomes" id="UP001318040">
    <property type="component" value="Chromosome 38"/>
</dbReference>
<dbReference type="PANTHER" id="PTHR13558:SF1">
    <property type="entry name" value="TRANSMEMBRANE PROTEIN 134"/>
    <property type="match status" value="1"/>
</dbReference>
<protein>
    <submittedName>
        <fullName evidence="9">Transmembrane protein 134</fullName>
    </submittedName>
</protein>
<dbReference type="KEGG" id="pmrn:116950178"/>
<name>A0AAJ7X6S7_PETMA</name>
<comment type="subcellular location">
    <subcellularLocation>
        <location evidence="1">Membrane</location>
        <topology evidence="1">Multi-pass membrane protein</topology>
    </subcellularLocation>
</comment>
<evidence type="ECO:0000313" key="8">
    <source>
        <dbReference type="Proteomes" id="UP001318040"/>
    </source>
</evidence>
<feature type="transmembrane region" description="Helical" evidence="7">
    <location>
        <begin position="157"/>
        <end position="180"/>
    </location>
</feature>
<evidence type="ECO:0000256" key="3">
    <source>
        <dbReference type="ARBA" id="ARBA00022692"/>
    </source>
</evidence>
<dbReference type="InterPro" id="IPR008590">
    <property type="entry name" value="TMEM_230/134"/>
</dbReference>
<evidence type="ECO:0000256" key="1">
    <source>
        <dbReference type="ARBA" id="ARBA00004141"/>
    </source>
</evidence>
<dbReference type="AlphaFoldDB" id="A0AAJ7X6S7"/>
<dbReference type="CTD" id="80194"/>
<evidence type="ECO:0000256" key="2">
    <source>
        <dbReference type="ARBA" id="ARBA00007743"/>
    </source>
</evidence>
<feature type="region of interest" description="Disordered" evidence="6">
    <location>
        <begin position="21"/>
        <end position="89"/>
    </location>
</feature>
<accession>A0AAJ7X6S7</accession>
<keyword evidence="4 7" id="KW-1133">Transmembrane helix</keyword>
<dbReference type="GO" id="GO:0016020">
    <property type="term" value="C:membrane"/>
    <property type="evidence" value="ECO:0007669"/>
    <property type="project" value="UniProtKB-SubCell"/>
</dbReference>
<gene>
    <name evidence="9" type="primary">TMEM134</name>
</gene>
<reference evidence="9" key="1">
    <citation type="submission" date="2025-08" db="UniProtKB">
        <authorList>
            <consortium name="RefSeq"/>
        </authorList>
    </citation>
    <scope>IDENTIFICATION</scope>
    <source>
        <tissue evidence="9">Sperm</tissue>
    </source>
</reference>
<organism evidence="8 9">
    <name type="scientific">Petromyzon marinus</name>
    <name type="common">Sea lamprey</name>
    <dbReference type="NCBI Taxonomy" id="7757"/>
    <lineage>
        <taxon>Eukaryota</taxon>
        <taxon>Metazoa</taxon>
        <taxon>Chordata</taxon>
        <taxon>Craniata</taxon>
        <taxon>Vertebrata</taxon>
        <taxon>Cyclostomata</taxon>
        <taxon>Hyperoartia</taxon>
        <taxon>Petromyzontiformes</taxon>
        <taxon>Petromyzontidae</taxon>
        <taxon>Petromyzon</taxon>
    </lineage>
</organism>